<dbReference type="EMBL" id="NIVC01002844">
    <property type="protein sequence ID" value="PAA54903.1"/>
    <property type="molecule type" value="Genomic_DNA"/>
</dbReference>
<feature type="region of interest" description="Disordered" evidence="1">
    <location>
        <begin position="274"/>
        <end position="302"/>
    </location>
</feature>
<proteinExistence type="predicted"/>
<organism evidence="2 3">
    <name type="scientific">Macrostomum lignano</name>
    <dbReference type="NCBI Taxonomy" id="282301"/>
    <lineage>
        <taxon>Eukaryota</taxon>
        <taxon>Metazoa</taxon>
        <taxon>Spiralia</taxon>
        <taxon>Lophotrochozoa</taxon>
        <taxon>Platyhelminthes</taxon>
        <taxon>Rhabditophora</taxon>
        <taxon>Macrostomorpha</taxon>
        <taxon>Macrostomida</taxon>
        <taxon>Macrostomidae</taxon>
        <taxon>Macrostomum</taxon>
    </lineage>
</organism>
<feature type="region of interest" description="Disordered" evidence="1">
    <location>
        <begin position="186"/>
        <end position="233"/>
    </location>
</feature>
<sequence>REFRLFSLSLYAYKLTSLTLHRGKAASRAAESTIMTSSILTSSQSGIIGGGGGKVLKTRVQILGRYLLEPGEELSSQLAAQLAHKAKSGRARLRTQLKLFKTGIRLGEAGVFNSMPVEFIEFRRLSDLVSPAQHPSVLVLGVKDYQQRCATVMQFKDDVCLRVVVDVINRHRRLLDEDVARMSDLHSVSSTMRGSAAAGNREGQPMRSSGKRGDGNWRLVGSEPREVASSTASNSMLDDDYAIIRSRMRASVETETANSEEAVPVQQRYEQWQLPHASQDASHHQQHQQRYQKKTAQPHPPHQQVLRYQQQRREIVSVNESMDFDEVETAAIFETPDGPPTLLNELCLRGASSISTGNLENGNHRSSAARMSQLPPEFVARARVDRVASSVSSSSGGRPASAAWAPLDDRLEE</sequence>
<name>A0A267E024_9PLAT</name>
<dbReference type="Proteomes" id="UP000215902">
    <property type="component" value="Unassembled WGS sequence"/>
</dbReference>
<accession>A0A267E024</accession>
<feature type="region of interest" description="Disordered" evidence="1">
    <location>
        <begin position="385"/>
        <end position="413"/>
    </location>
</feature>
<feature type="compositionally biased region" description="Low complexity" evidence="1">
    <location>
        <begin position="387"/>
        <end position="405"/>
    </location>
</feature>
<dbReference type="AlphaFoldDB" id="A0A267E024"/>
<evidence type="ECO:0000313" key="3">
    <source>
        <dbReference type="Proteomes" id="UP000215902"/>
    </source>
</evidence>
<feature type="non-terminal residue" evidence="2">
    <location>
        <position position="1"/>
    </location>
</feature>
<reference evidence="2 3" key="1">
    <citation type="submission" date="2017-06" db="EMBL/GenBank/DDBJ databases">
        <title>A platform for efficient transgenesis in Macrostomum lignano, a flatworm model organism for stem cell research.</title>
        <authorList>
            <person name="Berezikov E."/>
        </authorList>
    </citation>
    <scope>NUCLEOTIDE SEQUENCE [LARGE SCALE GENOMIC DNA]</scope>
    <source>
        <strain evidence="2">DV1</strain>
        <tissue evidence="2">Whole organism</tissue>
    </source>
</reference>
<protein>
    <submittedName>
        <fullName evidence="2">Uncharacterized protein</fullName>
    </submittedName>
</protein>
<keyword evidence="3" id="KW-1185">Reference proteome</keyword>
<gene>
    <name evidence="2" type="ORF">BOX15_Mlig020101g1</name>
</gene>
<evidence type="ECO:0000313" key="2">
    <source>
        <dbReference type="EMBL" id="PAA54903.1"/>
    </source>
</evidence>
<evidence type="ECO:0000256" key="1">
    <source>
        <dbReference type="SAM" id="MobiDB-lite"/>
    </source>
</evidence>
<feature type="compositionally biased region" description="Basic residues" evidence="1">
    <location>
        <begin position="284"/>
        <end position="293"/>
    </location>
</feature>
<comment type="caution">
    <text evidence="2">The sequence shown here is derived from an EMBL/GenBank/DDBJ whole genome shotgun (WGS) entry which is preliminary data.</text>
</comment>